<keyword evidence="2" id="KW-0378">Hydrolase</keyword>
<evidence type="ECO:0000259" key="1">
    <source>
        <dbReference type="SMART" id="SM00849"/>
    </source>
</evidence>
<dbReference type="InterPro" id="IPR036866">
    <property type="entry name" value="RibonucZ/Hydroxyglut_hydro"/>
</dbReference>
<dbReference type="SUPFAM" id="SSF56281">
    <property type="entry name" value="Metallo-hydrolase/oxidoreductase"/>
    <property type="match status" value="1"/>
</dbReference>
<protein>
    <submittedName>
        <fullName evidence="2">MBL fold metallo-hydrolase</fullName>
    </submittedName>
</protein>
<organism evidence="2 3">
    <name type="scientific">Acidihalobacter ferrooxydans</name>
    <dbReference type="NCBI Taxonomy" id="1765967"/>
    <lineage>
        <taxon>Bacteria</taxon>
        <taxon>Pseudomonadati</taxon>
        <taxon>Pseudomonadota</taxon>
        <taxon>Gammaproteobacteria</taxon>
        <taxon>Chromatiales</taxon>
        <taxon>Ectothiorhodospiraceae</taxon>
        <taxon>Acidihalobacter</taxon>
    </lineage>
</organism>
<evidence type="ECO:0000313" key="3">
    <source>
        <dbReference type="Proteomes" id="UP000243807"/>
    </source>
</evidence>
<dbReference type="Proteomes" id="UP000243807">
    <property type="component" value="Chromosome"/>
</dbReference>
<dbReference type="EMBL" id="CP019434">
    <property type="protein sequence ID" value="APZ44710.1"/>
    <property type="molecule type" value="Genomic_DNA"/>
</dbReference>
<dbReference type="Pfam" id="PF12706">
    <property type="entry name" value="Lactamase_B_2"/>
    <property type="match status" value="1"/>
</dbReference>
<accession>A0A1P8ULJ4</accession>
<reference evidence="2 3" key="1">
    <citation type="submission" date="2017-01" db="EMBL/GenBank/DDBJ databases">
        <title>Draft sequence of Acidihalobacter ferrooxidans strain DSM 14175 (strain V8).</title>
        <authorList>
            <person name="Khaleque H.N."/>
            <person name="Ramsay J.P."/>
            <person name="Murphy R.J.T."/>
            <person name="Kaksonen A.H."/>
            <person name="Boxall N.J."/>
            <person name="Watkin E.L.J."/>
        </authorList>
    </citation>
    <scope>NUCLEOTIDE SEQUENCE [LARGE SCALE GENOMIC DNA]</scope>
    <source>
        <strain evidence="2 3">V8</strain>
    </source>
</reference>
<dbReference type="SMART" id="SM00849">
    <property type="entry name" value="Lactamase_B"/>
    <property type="match status" value="1"/>
</dbReference>
<feature type="domain" description="Metallo-beta-lactamase" evidence="1">
    <location>
        <begin position="11"/>
        <end position="185"/>
    </location>
</feature>
<dbReference type="STRING" id="1765967.BW247_13055"/>
<name>A0A1P8ULJ4_9GAMM</name>
<gene>
    <name evidence="2" type="ORF">BW247_13055</name>
</gene>
<proteinExistence type="predicted"/>
<dbReference type="OrthoDB" id="9803916at2"/>
<dbReference type="RefSeq" id="WP_076838607.1">
    <property type="nucleotide sequence ID" value="NZ_CP019434.1"/>
</dbReference>
<dbReference type="AlphaFoldDB" id="A0A1P8ULJ4"/>
<sequence length="252" mass="27404">MRYASLGSGSRGNACVIESGGTRLLLDCGFSVREVDRRLARLGLRGEDIGAILITHEHSDHLSGAARLSRRYRLPVWLTAGTLAACRDTGFYRIEQFHAHDVFAVGDIQLHPFPVPHDAREPAQFVFSDGDVRLGQLTDTGSITPHIERMLAGVDALVLECNYEPELLRRGPYPPALKARVGGNYGHLGNDQAAALLARLDTSRLRWLIGAHVSEKNNTPSHARAALIAGLGDDTERIAVAAQDEGSGWRSL</sequence>
<dbReference type="InterPro" id="IPR052533">
    <property type="entry name" value="WalJ/YycJ-like"/>
</dbReference>
<evidence type="ECO:0000313" key="2">
    <source>
        <dbReference type="EMBL" id="APZ44710.1"/>
    </source>
</evidence>
<dbReference type="KEGG" id="afy:BW247_13055"/>
<dbReference type="Gene3D" id="3.60.15.10">
    <property type="entry name" value="Ribonuclease Z/Hydroxyacylglutathione hydrolase-like"/>
    <property type="match status" value="1"/>
</dbReference>
<dbReference type="PANTHER" id="PTHR47619">
    <property type="entry name" value="METALLO-HYDROLASE YYCJ-RELATED"/>
    <property type="match status" value="1"/>
</dbReference>
<dbReference type="GO" id="GO:0016787">
    <property type="term" value="F:hydrolase activity"/>
    <property type="evidence" value="ECO:0007669"/>
    <property type="project" value="UniProtKB-KW"/>
</dbReference>
<dbReference type="InterPro" id="IPR001279">
    <property type="entry name" value="Metallo-B-lactamas"/>
</dbReference>
<keyword evidence="3" id="KW-1185">Reference proteome</keyword>
<dbReference type="PANTHER" id="PTHR47619:SF1">
    <property type="entry name" value="EXODEOXYRIBONUCLEASE WALJ"/>
    <property type="match status" value="1"/>
</dbReference>